<dbReference type="Pfam" id="PF00175">
    <property type="entry name" value="NAD_binding_1"/>
    <property type="match status" value="1"/>
</dbReference>
<dbReference type="Proteomes" id="UP000019225">
    <property type="component" value="Chromosome"/>
</dbReference>
<dbReference type="InterPro" id="IPR012675">
    <property type="entry name" value="Beta-grasp_dom_sf"/>
</dbReference>
<evidence type="ECO:0000259" key="9">
    <source>
        <dbReference type="PROSITE" id="PS51384"/>
    </source>
</evidence>
<gene>
    <name evidence="10" type="ORF">KALB_5960</name>
</gene>
<keyword evidence="7" id="KW-0408">Iron</keyword>
<dbReference type="Gene3D" id="3.10.20.30">
    <property type="match status" value="1"/>
</dbReference>
<dbReference type="InterPro" id="IPR008333">
    <property type="entry name" value="Cbr1-like_FAD-bd_dom"/>
</dbReference>
<dbReference type="PROSITE" id="PS51384">
    <property type="entry name" value="FAD_FR"/>
    <property type="match status" value="1"/>
</dbReference>
<dbReference type="InterPro" id="IPR001433">
    <property type="entry name" value="OxRdtase_FAD/NAD-bd"/>
</dbReference>
<dbReference type="OrthoDB" id="9796486at2"/>
<dbReference type="GO" id="GO:0046872">
    <property type="term" value="F:metal ion binding"/>
    <property type="evidence" value="ECO:0007669"/>
    <property type="project" value="UniProtKB-KW"/>
</dbReference>
<dbReference type="InterPro" id="IPR017938">
    <property type="entry name" value="Riboflavin_synthase-like_b-brl"/>
</dbReference>
<name>W5WEX8_9PSEU</name>
<dbReference type="InterPro" id="IPR001041">
    <property type="entry name" value="2Fe-2S_ferredoxin-type"/>
</dbReference>
<evidence type="ECO:0000256" key="3">
    <source>
        <dbReference type="ARBA" id="ARBA00022714"/>
    </source>
</evidence>
<dbReference type="InterPro" id="IPR050415">
    <property type="entry name" value="MRET"/>
</dbReference>
<dbReference type="SUPFAM" id="SSF63380">
    <property type="entry name" value="Riboflavin synthase domain-like"/>
    <property type="match status" value="1"/>
</dbReference>
<dbReference type="PANTHER" id="PTHR47354:SF6">
    <property type="entry name" value="NADH OXIDOREDUCTASE HCR"/>
    <property type="match status" value="1"/>
</dbReference>
<dbReference type="CDD" id="cd00207">
    <property type="entry name" value="fer2"/>
    <property type="match status" value="1"/>
</dbReference>
<sequence length="366" mass="40926">MTERGARPKVPLVRKQFLRAVRSLFSPLLPDDYLELINPLWSTRELRGRVERIERETSDTVTVLIRPGFAWQGHRPGQYLRIGVVIDGVHHWRAYSLTSDPDRADGLISVTPKLVEGGKVSPYLVRRLALGSVVRLGRAEGTFTLPERVPPKLLFVSAGSGITPIMSMVRSLADHGQLRDVVHLHSARTEQDVIFRPDLADLDRRHEGYRLYLQLTAEHGRMSPADLDELCPDWREREAFCSGPGEFLDQLTSHFEREGKRERLHLERFQPRILGGEVEPGSGGPVRFLRGGRNTECDGRTPILVAGERAGLELAYGCRIGICFTCVGRLRSGRVRDLRTGEVSGSTGELVRTCVSTAEGPVEIEL</sequence>
<organism evidence="10 11">
    <name type="scientific">Kutzneria albida DSM 43870</name>
    <dbReference type="NCBI Taxonomy" id="1449976"/>
    <lineage>
        <taxon>Bacteria</taxon>
        <taxon>Bacillati</taxon>
        <taxon>Actinomycetota</taxon>
        <taxon>Actinomycetes</taxon>
        <taxon>Pseudonocardiales</taxon>
        <taxon>Pseudonocardiaceae</taxon>
        <taxon>Kutzneria</taxon>
    </lineage>
</organism>
<dbReference type="Pfam" id="PF00970">
    <property type="entry name" value="FAD_binding_6"/>
    <property type="match status" value="1"/>
</dbReference>
<dbReference type="PRINTS" id="PR00409">
    <property type="entry name" value="PHDIOXRDTASE"/>
</dbReference>
<evidence type="ECO:0000256" key="4">
    <source>
        <dbReference type="ARBA" id="ARBA00022723"/>
    </source>
</evidence>
<comment type="cofactor">
    <cofactor evidence="1">
        <name>FAD</name>
        <dbReference type="ChEBI" id="CHEBI:57692"/>
    </cofactor>
</comment>
<dbReference type="AlphaFoldDB" id="W5WEX8"/>
<dbReference type="GO" id="GO:0016491">
    <property type="term" value="F:oxidoreductase activity"/>
    <property type="evidence" value="ECO:0007669"/>
    <property type="project" value="UniProtKB-KW"/>
</dbReference>
<dbReference type="PATRIC" id="fig|1449976.3.peg.5982"/>
<evidence type="ECO:0000313" key="11">
    <source>
        <dbReference type="Proteomes" id="UP000019225"/>
    </source>
</evidence>
<proteinExistence type="predicted"/>
<dbReference type="STRING" id="1449976.KALB_5960"/>
<keyword evidence="2" id="KW-0285">Flavoprotein</keyword>
<dbReference type="eggNOG" id="COG1018">
    <property type="taxonomic scope" value="Bacteria"/>
</dbReference>
<dbReference type="Gene3D" id="2.40.30.10">
    <property type="entry name" value="Translation factors"/>
    <property type="match status" value="1"/>
</dbReference>
<feature type="domain" description="FAD-binding FR-type" evidence="9">
    <location>
        <begin position="43"/>
        <end position="146"/>
    </location>
</feature>
<dbReference type="KEGG" id="kal:KALB_5960"/>
<evidence type="ECO:0000256" key="6">
    <source>
        <dbReference type="ARBA" id="ARBA00023002"/>
    </source>
</evidence>
<dbReference type="InterPro" id="IPR036010">
    <property type="entry name" value="2Fe-2S_ferredoxin-like_sf"/>
</dbReference>
<keyword evidence="11" id="KW-1185">Reference proteome</keyword>
<dbReference type="InterPro" id="IPR039261">
    <property type="entry name" value="FNR_nucleotide-bd"/>
</dbReference>
<dbReference type="HOGENOM" id="CLU_003827_14_2_11"/>
<evidence type="ECO:0000256" key="8">
    <source>
        <dbReference type="ARBA" id="ARBA00023014"/>
    </source>
</evidence>
<keyword evidence="8" id="KW-0411">Iron-sulfur</keyword>
<protein>
    <recommendedName>
        <fullName evidence="9">FAD-binding FR-type domain-containing protein</fullName>
    </recommendedName>
</protein>
<accession>W5WEX8</accession>
<dbReference type="SUPFAM" id="SSF52343">
    <property type="entry name" value="Ferredoxin reductase-like, C-terminal NADP-linked domain"/>
    <property type="match status" value="1"/>
</dbReference>
<evidence type="ECO:0000256" key="1">
    <source>
        <dbReference type="ARBA" id="ARBA00001974"/>
    </source>
</evidence>
<dbReference type="Pfam" id="PF00111">
    <property type="entry name" value="Fer2"/>
    <property type="match status" value="1"/>
</dbReference>
<evidence type="ECO:0000256" key="7">
    <source>
        <dbReference type="ARBA" id="ARBA00023004"/>
    </source>
</evidence>
<evidence type="ECO:0000256" key="5">
    <source>
        <dbReference type="ARBA" id="ARBA00022827"/>
    </source>
</evidence>
<dbReference type="EMBL" id="CP007155">
    <property type="protein sequence ID" value="AHH99320.1"/>
    <property type="molecule type" value="Genomic_DNA"/>
</dbReference>
<dbReference type="GO" id="GO:0051537">
    <property type="term" value="F:2 iron, 2 sulfur cluster binding"/>
    <property type="evidence" value="ECO:0007669"/>
    <property type="project" value="UniProtKB-KW"/>
</dbReference>
<keyword evidence="3" id="KW-0001">2Fe-2S</keyword>
<keyword evidence="6" id="KW-0560">Oxidoreductase</keyword>
<dbReference type="CDD" id="cd06216">
    <property type="entry name" value="FNR_iron_sulfur_binding_2"/>
    <property type="match status" value="1"/>
</dbReference>
<dbReference type="SUPFAM" id="SSF54292">
    <property type="entry name" value="2Fe-2S ferredoxin-like"/>
    <property type="match status" value="1"/>
</dbReference>
<dbReference type="PANTHER" id="PTHR47354">
    <property type="entry name" value="NADH OXIDOREDUCTASE HCR"/>
    <property type="match status" value="1"/>
</dbReference>
<dbReference type="Gene3D" id="3.40.50.80">
    <property type="entry name" value="Nucleotide-binding domain of ferredoxin-NADP reductase (FNR) module"/>
    <property type="match status" value="1"/>
</dbReference>
<evidence type="ECO:0000313" key="10">
    <source>
        <dbReference type="EMBL" id="AHH99320.1"/>
    </source>
</evidence>
<evidence type="ECO:0000256" key="2">
    <source>
        <dbReference type="ARBA" id="ARBA00022630"/>
    </source>
</evidence>
<keyword evidence="4" id="KW-0479">Metal-binding</keyword>
<dbReference type="InterPro" id="IPR017927">
    <property type="entry name" value="FAD-bd_FR_type"/>
</dbReference>
<reference evidence="10 11" key="1">
    <citation type="journal article" date="2014" name="BMC Genomics">
        <title>Complete genome sequence of producer of the glycopeptide antibiotic Aculeximycin Kutzneria albida DSM 43870T, a representative of minor genus of Pseudonocardiaceae.</title>
        <authorList>
            <person name="Rebets Y."/>
            <person name="Tokovenko B."/>
            <person name="Lushchyk I."/>
            <person name="Ruckert C."/>
            <person name="Zaburannyi N."/>
            <person name="Bechthold A."/>
            <person name="Kalinowski J."/>
            <person name="Luzhetskyy A."/>
        </authorList>
    </citation>
    <scope>NUCLEOTIDE SEQUENCE [LARGE SCALE GENOMIC DNA]</scope>
    <source>
        <strain evidence="10">DSM 43870</strain>
    </source>
</reference>
<keyword evidence="5" id="KW-0274">FAD</keyword>